<feature type="non-terminal residue" evidence="3">
    <location>
        <position position="1"/>
    </location>
</feature>
<comment type="caution">
    <text evidence="3">The sequence shown here is derived from an EMBL/GenBank/DDBJ whole genome shotgun (WGS) entry which is preliminary data.</text>
</comment>
<accession>A0A553ZDL5</accession>
<dbReference type="Proteomes" id="UP000320888">
    <property type="component" value="Unassembled WGS sequence"/>
</dbReference>
<organism evidence="3 4">
    <name type="scientific">Streptomyces benahoarensis</name>
    <dbReference type="NCBI Taxonomy" id="2595054"/>
    <lineage>
        <taxon>Bacteria</taxon>
        <taxon>Bacillati</taxon>
        <taxon>Actinomycetota</taxon>
        <taxon>Actinomycetes</taxon>
        <taxon>Kitasatosporales</taxon>
        <taxon>Streptomycetaceae</taxon>
        <taxon>Streptomyces</taxon>
    </lineage>
</organism>
<evidence type="ECO:0008006" key="5">
    <source>
        <dbReference type="Google" id="ProtNLM"/>
    </source>
</evidence>
<gene>
    <name evidence="3" type="ORF">FNZ23_15555</name>
</gene>
<keyword evidence="2" id="KW-1133">Transmembrane helix</keyword>
<feature type="region of interest" description="Disordered" evidence="1">
    <location>
        <begin position="1"/>
        <end position="35"/>
    </location>
</feature>
<proteinExistence type="predicted"/>
<protein>
    <recommendedName>
        <fullName evidence="5">LPXTG cell wall anchor domain-containing protein</fullName>
    </recommendedName>
</protein>
<evidence type="ECO:0000313" key="4">
    <source>
        <dbReference type="Proteomes" id="UP000320888"/>
    </source>
</evidence>
<dbReference type="AlphaFoldDB" id="A0A553ZDL5"/>
<feature type="compositionally biased region" description="Pro residues" evidence="1">
    <location>
        <begin position="1"/>
        <end position="22"/>
    </location>
</feature>
<evidence type="ECO:0000313" key="3">
    <source>
        <dbReference type="EMBL" id="TSB39519.1"/>
    </source>
</evidence>
<name>A0A553ZDL5_9ACTN</name>
<reference evidence="3 4" key="1">
    <citation type="submission" date="2019-07" db="EMBL/GenBank/DDBJ databases">
        <title>Draft genome for Streptomyces benahoarensis MZ03-48.</title>
        <authorList>
            <person name="Gonzalez-Pimentel J.L."/>
        </authorList>
    </citation>
    <scope>NUCLEOTIDE SEQUENCE [LARGE SCALE GENOMIC DNA]</scope>
    <source>
        <strain evidence="3 4">MZ03-48</strain>
    </source>
</reference>
<keyword evidence="2" id="KW-0472">Membrane</keyword>
<sequence>PTPMPTSPPASTPPSPAPPANPAPAGGSTGSLAHTGMAGLPEMIALVVLLVGAGLVVAFMSRKRRAQKH</sequence>
<keyword evidence="4" id="KW-1185">Reference proteome</keyword>
<evidence type="ECO:0000256" key="1">
    <source>
        <dbReference type="SAM" id="MobiDB-lite"/>
    </source>
</evidence>
<feature type="transmembrane region" description="Helical" evidence="2">
    <location>
        <begin position="43"/>
        <end position="61"/>
    </location>
</feature>
<evidence type="ECO:0000256" key="2">
    <source>
        <dbReference type="SAM" id="Phobius"/>
    </source>
</evidence>
<keyword evidence="2" id="KW-0812">Transmembrane</keyword>
<dbReference type="EMBL" id="VKLS01000173">
    <property type="protein sequence ID" value="TSB39519.1"/>
    <property type="molecule type" value="Genomic_DNA"/>
</dbReference>